<name>A0A0L9UPT7_PHAAN</name>
<dbReference type="OMA" id="CVDNLMT"/>
<protein>
    <submittedName>
        <fullName evidence="2">Uncharacterized protein</fullName>
    </submittedName>
</protein>
<dbReference type="Gramene" id="KOM44534">
    <property type="protein sequence ID" value="KOM44534"/>
    <property type="gene ID" value="LR48_Vigan05g213900"/>
</dbReference>
<accession>A0A0L9UPT7</accession>
<dbReference type="Proteomes" id="UP000053144">
    <property type="component" value="Chromosome 5"/>
</dbReference>
<reference evidence="3" key="1">
    <citation type="journal article" date="2015" name="Proc. Natl. Acad. Sci. U.S.A.">
        <title>Genome sequencing of adzuki bean (Vigna angularis) provides insight into high starch and low fat accumulation and domestication.</title>
        <authorList>
            <person name="Yang K."/>
            <person name="Tian Z."/>
            <person name="Chen C."/>
            <person name="Luo L."/>
            <person name="Zhao B."/>
            <person name="Wang Z."/>
            <person name="Yu L."/>
            <person name="Li Y."/>
            <person name="Sun Y."/>
            <person name="Li W."/>
            <person name="Chen Y."/>
            <person name="Li Y."/>
            <person name="Zhang Y."/>
            <person name="Ai D."/>
            <person name="Zhao J."/>
            <person name="Shang C."/>
            <person name="Ma Y."/>
            <person name="Wu B."/>
            <person name="Wang M."/>
            <person name="Gao L."/>
            <person name="Sun D."/>
            <person name="Zhang P."/>
            <person name="Guo F."/>
            <person name="Wang W."/>
            <person name="Li Y."/>
            <person name="Wang J."/>
            <person name="Varshney R.K."/>
            <person name="Wang J."/>
            <person name="Ling H.Q."/>
            <person name="Wan P."/>
        </authorList>
    </citation>
    <scope>NUCLEOTIDE SEQUENCE</scope>
    <source>
        <strain evidence="3">cv. Jingnong 6</strain>
    </source>
</reference>
<organism evidence="2 3">
    <name type="scientific">Phaseolus angularis</name>
    <name type="common">Azuki bean</name>
    <name type="synonym">Vigna angularis</name>
    <dbReference type="NCBI Taxonomy" id="3914"/>
    <lineage>
        <taxon>Eukaryota</taxon>
        <taxon>Viridiplantae</taxon>
        <taxon>Streptophyta</taxon>
        <taxon>Embryophyta</taxon>
        <taxon>Tracheophyta</taxon>
        <taxon>Spermatophyta</taxon>
        <taxon>Magnoliopsida</taxon>
        <taxon>eudicotyledons</taxon>
        <taxon>Gunneridae</taxon>
        <taxon>Pentapetalae</taxon>
        <taxon>rosids</taxon>
        <taxon>fabids</taxon>
        <taxon>Fabales</taxon>
        <taxon>Fabaceae</taxon>
        <taxon>Papilionoideae</taxon>
        <taxon>50 kb inversion clade</taxon>
        <taxon>NPAAA clade</taxon>
        <taxon>indigoferoid/millettioid clade</taxon>
        <taxon>Phaseoleae</taxon>
        <taxon>Vigna</taxon>
    </lineage>
</organism>
<sequence length="116" mass="13566">MNLENSHSVHNKTKRSWSSYYVTIFCTPFVCVDNLMTRLKIPGWTTFWRKIKREKRRLFSASPAVHAQYDPNSYSQNFDDGYSNDPDNASRSFSARFAVPSKIFEKNEIVCTEDKL</sequence>
<evidence type="ECO:0000313" key="3">
    <source>
        <dbReference type="Proteomes" id="UP000053144"/>
    </source>
</evidence>
<dbReference type="PANTHER" id="PTHR33168">
    <property type="entry name" value="STRESS INDUCED PROTEIN-RELATED"/>
    <property type="match status" value="1"/>
</dbReference>
<feature type="region of interest" description="Disordered" evidence="1">
    <location>
        <begin position="68"/>
        <end position="87"/>
    </location>
</feature>
<dbReference type="EMBL" id="CM003375">
    <property type="protein sequence ID" value="KOM44534.1"/>
    <property type="molecule type" value="Genomic_DNA"/>
</dbReference>
<proteinExistence type="predicted"/>
<evidence type="ECO:0000256" key="1">
    <source>
        <dbReference type="SAM" id="MobiDB-lite"/>
    </source>
</evidence>
<gene>
    <name evidence="2" type="ORF">LR48_Vigan05g213900</name>
</gene>
<evidence type="ECO:0000313" key="2">
    <source>
        <dbReference type="EMBL" id="KOM44534.1"/>
    </source>
</evidence>
<dbReference type="AlphaFoldDB" id="A0A0L9UPT7"/>
<dbReference type="STRING" id="3914.A0A0L9UPT7"/>